<dbReference type="PROSITE" id="PS50005">
    <property type="entry name" value="TPR"/>
    <property type="match status" value="2"/>
</dbReference>
<dbReference type="InterPro" id="IPR011990">
    <property type="entry name" value="TPR-like_helical_dom_sf"/>
</dbReference>
<dbReference type="Pfam" id="PF13432">
    <property type="entry name" value="TPR_16"/>
    <property type="match status" value="1"/>
</dbReference>
<evidence type="ECO:0000256" key="2">
    <source>
        <dbReference type="ARBA" id="ARBA00022803"/>
    </source>
</evidence>
<sequence>MQSLIDQFIEADNYEDWGSAMQIAEQAVFQYPNDAGAWALRARAHWRLGDTQAADADVSRALSIDPQCGLAIATQAGRVFDEGDARTSARMLDDAIKRVPPHANLHIARGFQRMQTGDHRGAIQDFKRAIELAPNYQRSYVNTASLLTETGHADEALEFWDQAARTAPGNGQLAYNAGTAHFQAEHYDRALAHLDRARQLLGERNDVQMNRASALQRLGRHQEAIDEWLSLYQREPDWDWVLRGLAESYYRLGDLENARRYSTELDRVDGRRAGAVKLGWLLFHDKRSEELIAHVQPLLTTEPMHPEFGQMMGMSLRRLERHDEALDWMERNVAQNPQYHYARGDLAKLLSEIYARHDEALAHIQTAMSLGPDSSFYSDVHAEILERINGPKKSASKGGFFRRLFGG</sequence>
<dbReference type="PANTHER" id="PTHR44943">
    <property type="entry name" value="CELLULOSE SYNTHASE OPERON PROTEIN C"/>
    <property type="match status" value="1"/>
</dbReference>
<name>A0A7G9RPY2_9BURK</name>
<feature type="repeat" description="TPR" evidence="3">
    <location>
        <begin position="103"/>
        <end position="136"/>
    </location>
</feature>
<evidence type="ECO:0000256" key="3">
    <source>
        <dbReference type="PROSITE-ProRule" id="PRU00339"/>
    </source>
</evidence>
<dbReference type="EMBL" id="CP060714">
    <property type="protein sequence ID" value="QNN57657.1"/>
    <property type="molecule type" value="Genomic_DNA"/>
</dbReference>
<dbReference type="PANTHER" id="PTHR44943:SF8">
    <property type="entry name" value="TPR REPEAT-CONTAINING PROTEIN MJ0263"/>
    <property type="match status" value="1"/>
</dbReference>
<dbReference type="AlphaFoldDB" id="A0A7G9RPY2"/>
<evidence type="ECO:0000313" key="4">
    <source>
        <dbReference type="EMBL" id="QNN57657.1"/>
    </source>
</evidence>
<organism evidence="4 5">
    <name type="scientific">Diaphorobacter ruginosibacter</name>
    <dbReference type="NCBI Taxonomy" id="1715720"/>
    <lineage>
        <taxon>Bacteria</taxon>
        <taxon>Pseudomonadati</taxon>
        <taxon>Pseudomonadota</taxon>
        <taxon>Betaproteobacteria</taxon>
        <taxon>Burkholderiales</taxon>
        <taxon>Comamonadaceae</taxon>
        <taxon>Diaphorobacter</taxon>
    </lineage>
</organism>
<dbReference type="SMART" id="SM00028">
    <property type="entry name" value="TPR"/>
    <property type="match status" value="6"/>
</dbReference>
<dbReference type="InterPro" id="IPR019734">
    <property type="entry name" value="TPR_rpt"/>
</dbReference>
<dbReference type="SUPFAM" id="SSF48452">
    <property type="entry name" value="TPR-like"/>
    <property type="match status" value="3"/>
</dbReference>
<keyword evidence="5" id="KW-1185">Reference proteome</keyword>
<reference evidence="4 5" key="1">
    <citation type="submission" date="2020-08" db="EMBL/GenBank/DDBJ databases">
        <title>Genome sequence of Diaphorobacter ruginosibacter DSM 27467T.</title>
        <authorList>
            <person name="Hyun D.-W."/>
            <person name="Bae J.-W."/>
        </authorList>
    </citation>
    <scope>NUCLEOTIDE SEQUENCE [LARGE SCALE GENOMIC DNA]</scope>
    <source>
        <strain evidence="4 5">DSM 27467</strain>
    </source>
</reference>
<dbReference type="KEGG" id="drg:H9K76_01825"/>
<evidence type="ECO:0000256" key="1">
    <source>
        <dbReference type="ARBA" id="ARBA00022737"/>
    </source>
</evidence>
<protein>
    <submittedName>
        <fullName evidence="4">Tetratricopeptide repeat protein</fullName>
    </submittedName>
</protein>
<proteinExistence type="predicted"/>
<dbReference type="RefSeq" id="WP_187597905.1">
    <property type="nucleotide sequence ID" value="NZ_CP060714.1"/>
</dbReference>
<dbReference type="Proteomes" id="UP000515811">
    <property type="component" value="Chromosome"/>
</dbReference>
<dbReference type="Gene3D" id="1.25.40.10">
    <property type="entry name" value="Tetratricopeptide repeat domain"/>
    <property type="match status" value="4"/>
</dbReference>
<keyword evidence="1" id="KW-0677">Repeat</keyword>
<accession>A0A7G9RPY2</accession>
<gene>
    <name evidence="4" type="ORF">H9K76_01825</name>
</gene>
<keyword evidence="2 3" id="KW-0802">TPR repeat</keyword>
<dbReference type="Pfam" id="PF14559">
    <property type="entry name" value="TPR_19"/>
    <property type="match status" value="1"/>
</dbReference>
<dbReference type="InterPro" id="IPR051685">
    <property type="entry name" value="Ycf3/AcsC/BcsC/TPR_MFPF"/>
</dbReference>
<evidence type="ECO:0000313" key="5">
    <source>
        <dbReference type="Proteomes" id="UP000515811"/>
    </source>
</evidence>
<feature type="repeat" description="TPR" evidence="3">
    <location>
        <begin position="137"/>
        <end position="170"/>
    </location>
</feature>
<dbReference type="Pfam" id="PF13181">
    <property type="entry name" value="TPR_8"/>
    <property type="match status" value="1"/>
</dbReference>